<evidence type="ECO:0000313" key="6">
    <source>
        <dbReference type="EMBL" id="CAB4218823.1"/>
    </source>
</evidence>
<dbReference type="Pfam" id="PF13481">
    <property type="entry name" value="AAA_25"/>
    <property type="match status" value="1"/>
</dbReference>
<evidence type="ECO:0000259" key="1">
    <source>
        <dbReference type="Pfam" id="PF08707"/>
    </source>
</evidence>
<reference evidence="3" key="1">
    <citation type="submission" date="2020-04" db="EMBL/GenBank/DDBJ databases">
        <authorList>
            <person name="Chiriac C."/>
            <person name="Salcher M."/>
            <person name="Ghai R."/>
            <person name="Kavagutti S V."/>
        </authorList>
    </citation>
    <scope>NUCLEOTIDE SEQUENCE</scope>
</reference>
<evidence type="ECO:0000259" key="2">
    <source>
        <dbReference type="Pfam" id="PF09250"/>
    </source>
</evidence>
<dbReference type="GO" id="GO:0016817">
    <property type="term" value="F:hydrolase activity, acting on acid anhydrides"/>
    <property type="evidence" value="ECO:0007669"/>
    <property type="project" value="InterPro"/>
</dbReference>
<evidence type="ECO:0000313" key="4">
    <source>
        <dbReference type="EMBL" id="CAB4178073.1"/>
    </source>
</evidence>
<name>A0A6J5MJN1_9CAUD</name>
<dbReference type="Pfam" id="PF09250">
    <property type="entry name" value="Prim-Pol"/>
    <property type="match status" value="1"/>
</dbReference>
<dbReference type="EMBL" id="LR797465">
    <property type="protein sequence ID" value="CAB4218823.1"/>
    <property type="molecule type" value="Genomic_DNA"/>
</dbReference>
<dbReference type="EMBL" id="LR797101">
    <property type="protein sequence ID" value="CAB4187113.1"/>
    <property type="molecule type" value="Genomic_DNA"/>
</dbReference>
<dbReference type="EMBL" id="LR796485">
    <property type="protein sequence ID" value="CAB4147375.1"/>
    <property type="molecule type" value="Genomic_DNA"/>
</dbReference>
<organism evidence="3">
    <name type="scientific">uncultured Caudovirales phage</name>
    <dbReference type="NCBI Taxonomy" id="2100421"/>
    <lineage>
        <taxon>Viruses</taxon>
        <taxon>Duplodnaviria</taxon>
        <taxon>Heunggongvirae</taxon>
        <taxon>Uroviricota</taxon>
        <taxon>Caudoviricetes</taxon>
        <taxon>Peduoviridae</taxon>
        <taxon>Maltschvirus</taxon>
        <taxon>Maltschvirus maltsch</taxon>
    </lineage>
</organism>
<dbReference type="EMBL" id="LR796959">
    <property type="protein sequence ID" value="CAB4178073.1"/>
    <property type="molecule type" value="Genomic_DNA"/>
</dbReference>
<feature type="domain" description="DNA primase/polymerase bifunctional N-terminal" evidence="2">
    <location>
        <begin position="16"/>
        <end position="162"/>
    </location>
</feature>
<protein>
    <submittedName>
        <fullName evidence="3">DNA primase/polymerase, bifunctional, N-terminal</fullName>
    </submittedName>
</protein>
<dbReference type="Gene3D" id="3.40.50.300">
    <property type="entry name" value="P-loop containing nucleotide triphosphate hydrolases"/>
    <property type="match status" value="1"/>
</dbReference>
<dbReference type="InterPro" id="IPR027417">
    <property type="entry name" value="P-loop_NTPase"/>
</dbReference>
<accession>A0A6J5MJN1</accession>
<proteinExistence type="predicted"/>
<feature type="domain" description="Primase C-terminal 2" evidence="1">
    <location>
        <begin position="219"/>
        <end position="295"/>
    </location>
</feature>
<gene>
    <name evidence="4" type="ORF">UFOVP1011_26</name>
    <name evidence="5" type="ORF">UFOVP1162_38</name>
    <name evidence="6" type="ORF">UFOVP1611_41</name>
    <name evidence="3" type="ORF">UFOVP504_24</name>
</gene>
<evidence type="ECO:0000313" key="3">
    <source>
        <dbReference type="EMBL" id="CAB4147375.1"/>
    </source>
</evidence>
<sequence>MPLGTPQQVFALRQQLWDAGFRPVPIYSPDAQHNAAGKAPRGADWGDKARLDPPAATVQAPSLDALNTGILCDGLRAIDIDIDNPTIAHSIRAKCFDMFGETAMRYRTNSPRALLVYRAAEGAPPKRVLTGTFGKVEVLGRGQQFVGFGVHPSGADLQWMPDALGDISVDQLQAVTEDEITAFLEACAPSVGADPKQTKERGEHQPNQKLGADALQVVAALSAIPNSMPADWEAWNRIGMATWAATNGGEAGRAAFHAWSQQHPAYSADETNARWDHYAESPPTQIGAGTLFYLAKGAQAPEEAPQQQDAPRTGIPILYWNEITPSYDVNDFIEGLLIREAMSVAYGQSNSGKTFFMSDAALRVAAGMKWRDREVEQGAVIWLAMEGAMGIRNRIEAWKRENGMEDATLPFAVVPVALNLLDPDADTSPLITLIQEAARRMEMPVAWVIVDTLSRAIAGGNENSPEDMGALVTNGTKIQQTIKAHITWIHHSGKDDAKGARGHSLLRAATDTEIEIVADGSSRCARVTKQREMEGGGEFPFTLRVVELAQNKRGKPVTSCVVDHDDGPAIKTRVNLDGHKKRAFEVLVQAVASSGRAGEAGVPSGFPSVPEKWWRDRWHDSAMPGAEYEAKKKAFQRASAELVNARIVGMNAGRVWVVYQNGGENG</sequence>
<dbReference type="InterPro" id="IPR014819">
    <property type="entry name" value="PriCT_2"/>
</dbReference>
<dbReference type="InterPro" id="IPR015330">
    <property type="entry name" value="DNA_primase/pol_bifunc_N"/>
</dbReference>
<evidence type="ECO:0000313" key="5">
    <source>
        <dbReference type="EMBL" id="CAB4187113.1"/>
    </source>
</evidence>
<dbReference type="Pfam" id="PF08707">
    <property type="entry name" value="PriCT_2"/>
    <property type="match status" value="1"/>
</dbReference>
<dbReference type="SUPFAM" id="SSF52540">
    <property type="entry name" value="P-loop containing nucleoside triphosphate hydrolases"/>
    <property type="match status" value="1"/>
</dbReference>